<dbReference type="STRING" id="1210089.GCA_001613165_00616"/>
<dbReference type="InterPro" id="IPR025363">
    <property type="entry name" value="DUF4267"/>
</dbReference>
<accession>A0A370GZD4</accession>
<keyword evidence="1" id="KW-1133">Transmembrane helix</keyword>
<protein>
    <submittedName>
        <fullName evidence="2">Uncharacterized protein DUF4267</fullName>
    </submittedName>
</protein>
<dbReference type="Proteomes" id="UP000255355">
    <property type="component" value="Unassembled WGS sequence"/>
</dbReference>
<organism evidence="2 3">
    <name type="scientific">Nocardia mexicana</name>
    <dbReference type="NCBI Taxonomy" id="279262"/>
    <lineage>
        <taxon>Bacteria</taxon>
        <taxon>Bacillati</taxon>
        <taxon>Actinomycetota</taxon>
        <taxon>Actinomycetes</taxon>
        <taxon>Mycobacteriales</taxon>
        <taxon>Nocardiaceae</taxon>
        <taxon>Nocardia</taxon>
    </lineage>
</organism>
<feature type="transmembrane region" description="Helical" evidence="1">
    <location>
        <begin position="98"/>
        <end position="120"/>
    </location>
</feature>
<comment type="caution">
    <text evidence="2">The sequence shown here is derived from an EMBL/GenBank/DDBJ whole genome shotgun (WGS) entry which is preliminary data.</text>
</comment>
<feature type="transmembrane region" description="Helical" evidence="1">
    <location>
        <begin position="6"/>
        <end position="33"/>
    </location>
</feature>
<keyword evidence="3" id="KW-1185">Reference proteome</keyword>
<feature type="transmembrane region" description="Helical" evidence="1">
    <location>
        <begin position="54"/>
        <end position="78"/>
    </location>
</feature>
<reference evidence="2 3" key="1">
    <citation type="submission" date="2018-07" db="EMBL/GenBank/DDBJ databases">
        <title>Genomic Encyclopedia of Type Strains, Phase IV (KMG-IV): sequencing the most valuable type-strain genomes for metagenomic binning, comparative biology and taxonomic classification.</title>
        <authorList>
            <person name="Goeker M."/>
        </authorList>
    </citation>
    <scope>NUCLEOTIDE SEQUENCE [LARGE SCALE GENOMIC DNA]</scope>
    <source>
        <strain evidence="2 3">DSM 44952</strain>
    </source>
</reference>
<keyword evidence="1" id="KW-0812">Transmembrane</keyword>
<name>A0A370GZD4_9NOCA</name>
<evidence type="ECO:0000256" key="1">
    <source>
        <dbReference type="SAM" id="Phobius"/>
    </source>
</evidence>
<dbReference type="OrthoDB" id="119790at2"/>
<evidence type="ECO:0000313" key="3">
    <source>
        <dbReference type="Proteomes" id="UP000255355"/>
    </source>
</evidence>
<keyword evidence="1" id="KW-0472">Membrane</keyword>
<sequence>MLTTIAYGLAIVLNLLILVVGIRFLVAPWAAAARYGVRAEQDRAYLTIKGIRDGTFGLVGLALLAFAGAPAAALYMLVVAVAPFGDTVVVLRNGGTKAVAFGIHFATAVAYVLSAVLLFAL</sequence>
<dbReference type="EMBL" id="QQAZ01000007">
    <property type="protein sequence ID" value="RDI49001.1"/>
    <property type="molecule type" value="Genomic_DNA"/>
</dbReference>
<dbReference type="RefSeq" id="WP_068013602.1">
    <property type="nucleotide sequence ID" value="NZ_QQAZ01000007.1"/>
</dbReference>
<evidence type="ECO:0000313" key="2">
    <source>
        <dbReference type="EMBL" id="RDI49001.1"/>
    </source>
</evidence>
<proteinExistence type="predicted"/>
<dbReference type="Pfam" id="PF14087">
    <property type="entry name" value="DUF4267"/>
    <property type="match status" value="1"/>
</dbReference>
<gene>
    <name evidence="2" type="ORF">DFR68_107126</name>
</gene>
<dbReference type="AlphaFoldDB" id="A0A370GZD4"/>